<keyword evidence="2" id="KW-0805">Transcription regulation</keyword>
<dbReference type="NCBIfam" id="TIGR02937">
    <property type="entry name" value="sigma70-ECF"/>
    <property type="match status" value="1"/>
</dbReference>
<dbReference type="InterPro" id="IPR013249">
    <property type="entry name" value="RNA_pol_sigma70_r4_t2"/>
</dbReference>
<dbReference type="Pfam" id="PF04542">
    <property type="entry name" value="Sigma70_r2"/>
    <property type="match status" value="1"/>
</dbReference>
<evidence type="ECO:0000256" key="3">
    <source>
        <dbReference type="ARBA" id="ARBA00023082"/>
    </source>
</evidence>
<sequence>MSSNKDLEDFKALYLKYAPNLIAFASKFSSPAISEDIVHDVFIRIWKKKLFLLPDDEQIKLLYTAVKNACVDHLRRSLLEQKFKNTQALQLRLDELDFQQSAEYNFLQGDLIKQVHKQVKELPEKQQQIFCLFYGNGLRSTEIAQKLNLSVRTIENQLYRALLTLRKKVKCLS</sequence>
<dbReference type="SUPFAM" id="SSF88946">
    <property type="entry name" value="Sigma2 domain of RNA polymerase sigma factors"/>
    <property type="match status" value="1"/>
</dbReference>
<accession>A0ABV6HP38</accession>
<evidence type="ECO:0000256" key="1">
    <source>
        <dbReference type="ARBA" id="ARBA00010641"/>
    </source>
</evidence>
<reference evidence="7 8" key="1">
    <citation type="submission" date="2024-09" db="EMBL/GenBank/DDBJ databases">
        <authorList>
            <person name="Sun Q."/>
            <person name="Mori K."/>
        </authorList>
    </citation>
    <scope>NUCLEOTIDE SEQUENCE [LARGE SCALE GENOMIC DNA]</scope>
    <source>
        <strain evidence="7 8">CCM 7765</strain>
    </source>
</reference>
<dbReference type="Gene3D" id="1.10.10.10">
    <property type="entry name" value="Winged helix-like DNA-binding domain superfamily/Winged helix DNA-binding domain"/>
    <property type="match status" value="1"/>
</dbReference>
<dbReference type="RefSeq" id="WP_013668098.1">
    <property type="nucleotide sequence ID" value="NZ_JBHLWO010000002.1"/>
</dbReference>
<evidence type="ECO:0000313" key="7">
    <source>
        <dbReference type="EMBL" id="MFC0320678.1"/>
    </source>
</evidence>
<dbReference type="PANTHER" id="PTHR43133:SF46">
    <property type="entry name" value="RNA POLYMERASE SIGMA-70 FACTOR ECF SUBFAMILY"/>
    <property type="match status" value="1"/>
</dbReference>
<feature type="domain" description="RNA polymerase sigma-70 region 2" evidence="5">
    <location>
        <begin position="13"/>
        <end position="76"/>
    </location>
</feature>
<gene>
    <name evidence="7" type="ORF">ACFFI0_20300</name>
</gene>
<keyword evidence="4" id="KW-0804">Transcription</keyword>
<dbReference type="CDD" id="cd06171">
    <property type="entry name" value="Sigma70_r4"/>
    <property type="match status" value="1"/>
</dbReference>
<dbReference type="Pfam" id="PF08281">
    <property type="entry name" value="Sigma70_r4_2"/>
    <property type="match status" value="1"/>
</dbReference>
<dbReference type="Gene3D" id="1.10.1740.10">
    <property type="match status" value="1"/>
</dbReference>
<dbReference type="InterPro" id="IPR014284">
    <property type="entry name" value="RNA_pol_sigma-70_dom"/>
</dbReference>
<comment type="similarity">
    <text evidence="1">Belongs to the sigma-70 factor family. ECF subfamily.</text>
</comment>
<dbReference type="InterPro" id="IPR007627">
    <property type="entry name" value="RNA_pol_sigma70_r2"/>
</dbReference>
<comment type="caution">
    <text evidence="7">The sequence shown here is derived from an EMBL/GenBank/DDBJ whole genome shotgun (WGS) entry which is preliminary data.</text>
</comment>
<dbReference type="SUPFAM" id="SSF88659">
    <property type="entry name" value="Sigma3 and sigma4 domains of RNA polymerase sigma factors"/>
    <property type="match status" value="1"/>
</dbReference>
<dbReference type="InterPro" id="IPR039425">
    <property type="entry name" value="RNA_pol_sigma-70-like"/>
</dbReference>
<keyword evidence="3" id="KW-0731">Sigma factor</keyword>
<dbReference type="InterPro" id="IPR014327">
    <property type="entry name" value="RNA_pol_sigma70_bacteroid"/>
</dbReference>
<dbReference type="NCBIfam" id="TIGR02985">
    <property type="entry name" value="Sig70_bacteroi1"/>
    <property type="match status" value="1"/>
</dbReference>
<keyword evidence="8" id="KW-1185">Reference proteome</keyword>
<evidence type="ECO:0000313" key="8">
    <source>
        <dbReference type="Proteomes" id="UP001589774"/>
    </source>
</evidence>
<feature type="domain" description="RNA polymerase sigma factor 70 region 4 type 2" evidence="6">
    <location>
        <begin position="114"/>
        <end position="165"/>
    </location>
</feature>
<evidence type="ECO:0000256" key="2">
    <source>
        <dbReference type="ARBA" id="ARBA00023015"/>
    </source>
</evidence>
<dbReference type="EMBL" id="JBHLWO010000002">
    <property type="protein sequence ID" value="MFC0320678.1"/>
    <property type="molecule type" value="Genomic_DNA"/>
</dbReference>
<evidence type="ECO:0000256" key="4">
    <source>
        <dbReference type="ARBA" id="ARBA00023163"/>
    </source>
</evidence>
<organism evidence="7 8">
    <name type="scientific">Olivibacter oleidegradans</name>
    <dbReference type="NCBI Taxonomy" id="760123"/>
    <lineage>
        <taxon>Bacteria</taxon>
        <taxon>Pseudomonadati</taxon>
        <taxon>Bacteroidota</taxon>
        <taxon>Sphingobacteriia</taxon>
        <taxon>Sphingobacteriales</taxon>
        <taxon>Sphingobacteriaceae</taxon>
        <taxon>Olivibacter</taxon>
    </lineage>
</organism>
<dbReference type="Proteomes" id="UP001589774">
    <property type="component" value="Unassembled WGS sequence"/>
</dbReference>
<dbReference type="InterPro" id="IPR036388">
    <property type="entry name" value="WH-like_DNA-bd_sf"/>
</dbReference>
<dbReference type="InterPro" id="IPR013325">
    <property type="entry name" value="RNA_pol_sigma_r2"/>
</dbReference>
<name>A0ABV6HP38_9SPHI</name>
<evidence type="ECO:0000259" key="6">
    <source>
        <dbReference type="Pfam" id="PF08281"/>
    </source>
</evidence>
<proteinExistence type="inferred from homology"/>
<evidence type="ECO:0000259" key="5">
    <source>
        <dbReference type="Pfam" id="PF04542"/>
    </source>
</evidence>
<protein>
    <submittedName>
        <fullName evidence="7">RNA polymerase sigma-70 factor</fullName>
    </submittedName>
</protein>
<dbReference type="InterPro" id="IPR013324">
    <property type="entry name" value="RNA_pol_sigma_r3/r4-like"/>
</dbReference>
<dbReference type="PANTHER" id="PTHR43133">
    <property type="entry name" value="RNA POLYMERASE ECF-TYPE SIGMA FACTO"/>
    <property type="match status" value="1"/>
</dbReference>